<reference evidence="2 3" key="1">
    <citation type="journal article" date="2000" name="Nature">
        <title>Sequence and analysis of chromosome 1 of the plant Arabidopsis thaliana.</title>
        <authorList>
            <person name="Theologis A."/>
            <person name="Ecker J.R."/>
            <person name="Palm C.J."/>
            <person name="Federspiel N.A."/>
            <person name="Kaul S."/>
            <person name="White O."/>
            <person name="Alonso J."/>
            <person name="Altafi H."/>
            <person name="Araujo R."/>
            <person name="Bowman C.L."/>
            <person name="Brooks S.Y."/>
            <person name="Buehler E."/>
            <person name="Chan A."/>
            <person name="Chao Q."/>
            <person name="Chen H."/>
            <person name="Cheuk R.F."/>
            <person name="Chin C.W."/>
            <person name="Chung M.K."/>
            <person name="Conn L."/>
            <person name="Conway A.B."/>
            <person name="Conway A.R."/>
            <person name="Creasy T.H."/>
            <person name="Dewar K."/>
            <person name="Dunn P."/>
            <person name="Etgu P."/>
            <person name="Feldblyum T.V."/>
            <person name="Feng J."/>
            <person name="Fong B."/>
            <person name="Fujii C.Y."/>
            <person name="Gill J.E."/>
            <person name="Goldsmith A.D."/>
            <person name="Haas B."/>
            <person name="Hansen N.F."/>
            <person name="Hughes B."/>
            <person name="Huizar L."/>
            <person name="Hunter J.L."/>
            <person name="Jenkins J."/>
            <person name="Johnson-Hopson C."/>
            <person name="Khan S."/>
            <person name="Khaykin E."/>
            <person name="Kim C.J."/>
            <person name="Koo H.L."/>
            <person name="Kremenetskaia I."/>
            <person name="Kurtz D.B."/>
            <person name="Kwan A."/>
            <person name="Lam B."/>
            <person name="Langin-Hooper S."/>
            <person name="Lee A."/>
            <person name="Lee J.M."/>
            <person name="Lenz C.A."/>
            <person name="Li J.H."/>
            <person name="Li Y."/>
            <person name="Lin X."/>
            <person name="Liu S.X."/>
            <person name="Liu Z.A."/>
            <person name="Luros J.S."/>
            <person name="Maiti R."/>
            <person name="Marziali A."/>
            <person name="Militscher J."/>
            <person name="Miranda M."/>
            <person name="Nguyen M."/>
            <person name="Nierman W.C."/>
            <person name="Osborne B.I."/>
            <person name="Pai G."/>
            <person name="Peterson J."/>
            <person name="Pham P.K."/>
            <person name="Rizzo M."/>
            <person name="Rooney T."/>
            <person name="Rowley D."/>
            <person name="Sakano H."/>
            <person name="Salzberg S.L."/>
            <person name="Schwartz J.R."/>
            <person name="Shinn P."/>
            <person name="Southwick A.M."/>
            <person name="Sun H."/>
            <person name="Tallon L.J."/>
            <person name="Tambunga G."/>
            <person name="Toriumi M.J."/>
            <person name="Town C.D."/>
            <person name="Utterback T."/>
            <person name="Van Aken S."/>
            <person name="Vaysberg M."/>
            <person name="Vysotskaia V.S."/>
            <person name="Walker M."/>
            <person name="Wu D."/>
            <person name="Yu G."/>
            <person name="Fraser C.M."/>
            <person name="Venter J.C."/>
            <person name="Davis R.W."/>
        </authorList>
    </citation>
    <scope>NUCLEOTIDE SEQUENCE [LARGE SCALE GENOMIC DNA]</scope>
    <source>
        <strain evidence="3">cv. Columbia</strain>
    </source>
</reference>
<dbReference type="AlphaFoldDB" id="A0A1P8ANA9"/>
<dbReference type="KEGG" id="ath:AT1G70175"/>
<proteinExistence type="predicted"/>
<protein>
    <submittedName>
        <fullName evidence="2">Uncharacterized protein</fullName>
    </submittedName>
</protein>
<evidence type="ECO:0000313" key="1">
    <source>
        <dbReference type="Araport" id="AT1G70175"/>
    </source>
</evidence>
<dbReference type="Proteomes" id="UP000006548">
    <property type="component" value="Chromosome 1"/>
</dbReference>
<dbReference type="EMBL" id="CP002684">
    <property type="protein sequence ID" value="ANM58134.1"/>
    <property type="molecule type" value="Genomic_DNA"/>
</dbReference>
<sequence length="105" mass="11729">MYNTKSNIGIGHKNHKTNPTVDNKRLTIVDLDEPSILQAALKPPVSRWCLVVDGGDVVPLKLGFAPYKYWIPSTSSLVKSTLRFPVVIVGYMMDSSTEECPKPRR</sequence>
<accession>A0A1P8ANA9</accession>
<keyword evidence="3" id="KW-1185">Reference proteome</keyword>
<reference evidence="3" key="2">
    <citation type="journal article" date="2017" name="Plant J.">
        <title>Araport11: a complete reannotation of the Arabidopsis thaliana reference genome.</title>
        <authorList>
            <person name="Cheng C.Y."/>
            <person name="Krishnakumar V."/>
            <person name="Chan A.P."/>
            <person name="Thibaud-Nissen F."/>
            <person name="Schobel S."/>
            <person name="Town C.D."/>
        </authorList>
    </citation>
    <scope>GENOME REANNOTATION</scope>
    <source>
        <strain evidence="3">cv. Columbia</strain>
    </source>
</reference>
<dbReference type="RefSeq" id="NP_001320591.1">
    <property type="nucleotide sequence ID" value="NM_001334436.1"/>
</dbReference>
<evidence type="ECO:0000313" key="3">
    <source>
        <dbReference type="Proteomes" id="UP000006548"/>
    </source>
</evidence>
<gene>
    <name evidence="1 2" type="ordered locus">At1g70175</name>
</gene>
<dbReference type="TAIR" id="AT1G70175"/>
<name>A0A1P8ANA9_ARATH</name>
<dbReference type="Araport" id="AT1G70175"/>
<evidence type="ECO:0000313" key="2">
    <source>
        <dbReference type="EMBL" id="ANM58134.1"/>
    </source>
</evidence>
<dbReference type="GeneID" id="28717414"/>
<dbReference type="InParanoid" id="A0A1P8ANA9"/>
<organism evidence="2 3">
    <name type="scientific">Arabidopsis thaliana</name>
    <name type="common">Mouse-ear cress</name>
    <dbReference type="NCBI Taxonomy" id="3702"/>
    <lineage>
        <taxon>Eukaryota</taxon>
        <taxon>Viridiplantae</taxon>
        <taxon>Streptophyta</taxon>
        <taxon>Embryophyta</taxon>
        <taxon>Tracheophyta</taxon>
        <taxon>Spermatophyta</taxon>
        <taxon>Magnoliopsida</taxon>
        <taxon>eudicotyledons</taxon>
        <taxon>Gunneridae</taxon>
        <taxon>Pentapetalae</taxon>
        <taxon>rosids</taxon>
        <taxon>malvids</taxon>
        <taxon>Brassicales</taxon>
        <taxon>Brassicaceae</taxon>
        <taxon>Camelineae</taxon>
        <taxon>Arabidopsis</taxon>
    </lineage>
</organism>